<evidence type="ECO:0000313" key="2">
    <source>
        <dbReference type="EMBL" id="XBV84333.1"/>
    </source>
</evidence>
<feature type="compositionally biased region" description="Pro residues" evidence="1">
    <location>
        <begin position="24"/>
        <end position="36"/>
    </location>
</feature>
<reference evidence="2" key="1">
    <citation type="submission" date="2024-06" db="EMBL/GenBank/DDBJ databases">
        <title>Draft Genome Sequence of Deinococcus sonorensis Type Strain KR-87, a Biofilm Producing Representative of the Genus Deinococcus.</title>
        <authorList>
            <person name="Boren L.S."/>
            <person name="Grosso R.A."/>
            <person name="Hugenberg-Cox A.N."/>
            <person name="Hill J.T.E."/>
            <person name="Albert C.M."/>
            <person name="Tuohy J.M."/>
        </authorList>
    </citation>
    <scope>NUCLEOTIDE SEQUENCE</scope>
    <source>
        <strain evidence="2">KR-87</strain>
    </source>
</reference>
<proteinExistence type="predicted"/>
<dbReference type="EMBL" id="CP158299">
    <property type="protein sequence ID" value="XBV84333.1"/>
    <property type="molecule type" value="Genomic_DNA"/>
</dbReference>
<evidence type="ECO:0000256" key="1">
    <source>
        <dbReference type="SAM" id="MobiDB-lite"/>
    </source>
</evidence>
<dbReference type="RefSeq" id="WP_350242371.1">
    <property type="nucleotide sequence ID" value="NZ_CP158299.1"/>
</dbReference>
<accession>A0AAU7U7M4</accession>
<organism evidence="2">
    <name type="scientific">Deinococcus sonorensis KR-87</name>
    <dbReference type="NCBI Taxonomy" id="694439"/>
    <lineage>
        <taxon>Bacteria</taxon>
        <taxon>Thermotogati</taxon>
        <taxon>Deinococcota</taxon>
        <taxon>Deinococci</taxon>
        <taxon>Deinococcales</taxon>
        <taxon>Deinococcaceae</taxon>
        <taxon>Deinococcus</taxon>
    </lineage>
</organism>
<dbReference type="KEGG" id="dsc:ABOD76_12870"/>
<gene>
    <name evidence="2" type="ORF">ABOD76_12870</name>
</gene>
<name>A0AAU7U7M4_9DEIO</name>
<dbReference type="AlphaFoldDB" id="A0AAU7U7M4"/>
<feature type="region of interest" description="Disordered" evidence="1">
    <location>
        <begin position="14"/>
        <end position="43"/>
    </location>
</feature>
<protein>
    <submittedName>
        <fullName evidence="2">Uncharacterized protein</fullName>
    </submittedName>
</protein>
<sequence length="196" mass="22414">MRDHTELLHLRAQLARAEKEARRSPPPPPAPLPMRPVKPQREAELEGIETSDFQLHRAHARLRELVYDGQYHICPHAVGHARAEGFLEHDIVGVMVAGRVKAVYPEERRWLVCGYFESGGIRLPLHVVVQLHEEGPQRRGFLDVVTAFIPKHPHHIISRARLAVMLRWDDQQVQARTALPGNRVGHRSKGRWRKGA</sequence>